<dbReference type="GO" id="GO:0022857">
    <property type="term" value="F:transmembrane transporter activity"/>
    <property type="evidence" value="ECO:0007669"/>
    <property type="project" value="InterPro"/>
</dbReference>
<evidence type="ECO:0000256" key="5">
    <source>
        <dbReference type="ARBA" id="ARBA00023136"/>
    </source>
</evidence>
<dbReference type="InterPro" id="IPR011701">
    <property type="entry name" value="MFS"/>
</dbReference>
<evidence type="ECO:0000313" key="9">
    <source>
        <dbReference type="Proteomes" id="UP000077002"/>
    </source>
</evidence>
<gene>
    <name evidence="8" type="ORF">AYO21_08410</name>
</gene>
<accession>A0A177EZ45</accession>
<keyword evidence="4 6" id="KW-1133">Transmembrane helix</keyword>
<dbReference type="InterPro" id="IPR036259">
    <property type="entry name" value="MFS_trans_sf"/>
</dbReference>
<feature type="transmembrane region" description="Helical" evidence="6">
    <location>
        <begin position="262"/>
        <end position="287"/>
    </location>
</feature>
<feature type="transmembrane region" description="Helical" evidence="6">
    <location>
        <begin position="31"/>
        <end position="51"/>
    </location>
</feature>
<comment type="caution">
    <text evidence="8">The sequence shown here is derived from an EMBL/GenBank/DDBJ whole genome shotgun (WGS) entry which is preliminary data.</text>
</comment>
<feature type="transmembrane region" description="Helical" evidence="6">
    <location>
        <begin position="299"/>
        <end position="319"/>
    </location>
</feature>
<evidence type="ECO:0000313" key="8">
    <source>
        <dbReference type="EMBL" id="OAG37333.1"/>
    </source>
</evidence>
<sequence>MGDDLIIQTDHVELSAGEAAFRKRLNRKIDLRVIPFLIVLLMFCLIDRTNIGTAKVAGMGEDLNLDGNKYSVALLVFFLLYTILEIPSISIIRLVGVRNLLAGMVLGWGVVSMCHAFVNTYAQLVVVRLLLGMFEAGFQPACIYLISSWYTRYETQHRLAVWFTSGNILAAFSGIISYGLSLQHGVGGLEGWRWIFLVPGLITVVLTLPIWFWASEFPEKAKWLAPEELTFLRRQLQDDRAETLDEKLTSAKVLNSVQDWRVWVLSSLLFFVTASVYTLTFFTPTILNSIGFSVEMSQILVTPPYIFGSLVSIATGILADKLHMRSPFIIAHLVLQMLGFVLIGWGPNIGSRMTGIFFSVAGSLSAIPTVYAFLANNVVGASKRQISVPLQTTFGGIGGIAGSLYFRQQDFPNYRPGLYATFTSLGLCLIITSSMGLYFWSQNRKADRKGKILEGLEGFRYTI</sequence>
<dbReference type="Proteomes" id="UP000077002">
    <property type="component" value="Unassembled WGS sequence"/>
</dbReference>
<feature type="transmembrane region" description="Helical" evidence="6">
    <location>
        <begin position="328"/>
        <end position="347"/>
    </location>
</feature>
<reference evidence="8 9" key="1">
    <citation type="submission" date="2016-03" db="EMBL/GenBank/DDBJ databases">
        <title>Draft genome sequence of the Fonsecaea monophora CBS 269.37.</title>
        <authorList>
            <person name="Bombassaro A."/>
            <person name="Vinicius W.A."/>
            <person name="De Hoog S."/>
            <person name="Sun J."/>
            <person name="Souza E.M."/>
            <person name="Raittz R.T."/>
            <person name="Costa F."/>
            <person name="Leao A.C."/>
            <person name="Tadra-Sfeir M.Z."/>
            <person name="Baura V."/>
            <person name="Balsanelli E."/>
            <person name="Pedrosa F.O."/>
            <person name="Moreno L.F."/>
            <person name="Steffens M.B."/>
            <person name="Xi L."/>
            <person name="Bocca A.L."/>
            <person name="Felipe M.S."/>
            <person name="Teixeira M."/>
            <person name="Telles Filho F.Q."/>
            <person name="Azevedo C.M."/>
            <person name="Gomes R."/>
            <person name="Vicente V.A."/>
        </authorList>
    </citation>
    <scope>NUCLEOTIDE SEQUENCE [LARGE SCALE GENOMIC DNA]</scope>
    <source>
        <strain evidence="8 9">CBS 269.37</strain>
    </source>
</reference>
<evidence type="ECO:0000256" key="3">
    <source>
        <dbReference type="ARBA" id="ARBA00022692"/>
    </source>
</evidence>
<keyword evidence="2" id="KW-0813">Transport</keyword>
<dbReference type="Gene3D" id="1.20.1250.20">
    <property type="entry name" value="MFS general substrate transporter like domains"/>
    <property type="match status" value="2"/>
</dbReference>
<dbReference type="OrthoDB" id="3639251at2759"/>
<keyword evidence="9" id="KW-1185">Reference proteome</keyword>
<dbReference type="PROSITE" id="PS50850">
    <property type="entry name" value="MFS"/>
    <property type="match status" value="1"/>
</dbReference>
<feature type="transmembrane region" description="Helical" evidence="6">
    <location>
        <begin position="418"/>
        <end position="440"/>
    </location>
</feature>
<comment type="subcellular location">
    <subcellularLocation>
        <location evidence="1">Membrane</location>
        <topology evidence="1">Multi-pass membrane protein</topology>
    </subcellularLocation>
</comment>
<evidence type="ECO:0000259" key="7">
    <source>
        <dbReference type="PROSITE" id="PS50850"/>
    </source>
</evidence>
<feature type="transmembrane region" description="Helical" evidence="6">
    <location>
        <begin position="71"/>
        <end position="92"/>
    </location>
</feature>
<dbReference type="RefSeq" id="XP_022509285.1">
    <property type="nucleotide sequence ID" value="XM_022658354.1"/>
</dbReference>
<dbReference type="InterPro" id="IPR020846">
    <property type="entry name" value="MFS_dom"/>
</dbReference>
<dbReference type="SUPFAM" id="SSF103473">
    <property type="entry name" value="MFS general substrate transporter"/>
    <property type="match status" value="1"/>
</dbReference>
<dbReference type="Pfam" id="PF07690">
    <property type="entry name" value="MFS_1"/>
    <property type="match status" value="1"/>
</dbReference>
<feature type="transmembrane region" description="Helical" evidence="6">
    <location>
        <begin position="99"/>
        <end position="118"/>
    </location>
</feature>
<evidence type="ECO:0000256" key="4">
    <source>
        <dbReference type="ARBA" id="ARBA00022989"/>
    </source>
</evidence>
<name>A0A177EZ45_9EURO</name>
<feature type="transmembrane region" description="Helical" evidence="6">
    <location>
        <begin position="159"/>
        <end position="180"/>
    </location>
</feature>
<keyword evidence="3 6" id="KW-0812">Transmembrane</keyword>
<dbReference type="GeneID" id="34603554"/>
<feature type="domain" description="Major facilitator superfamily (MFS) profile" evidence="7">
    <location>
        <begin position="33"/>
        <end position="444"/>
    </location>
</feature>
<dbReference type="GO" id="GO:0016020">
    <property type="term" value="C:membrane"/>
    <property type="evidence" value="ECO:0007669"/>
    <property type="project" value="UniProtKB-SubCell"/>
</dbReference>
<evidence type="ECO:0000256" key="1">
    <source>
        <dbReference type="ARBA" id="ARBA00004141"/>
    </source>
</evidence>
<proteinExistence type="predicted"/>
<organism evidence="8 9">
    <name type="scientific">Fonsecaea monophora</name>
    <dbReference type="NCBI Taxonomy" id="254056"/>
    <lineage>
        <taxon>Eukaryota</taxon>
        <taxon>Fungi</taxon>
        <taxon>Dikarya</taxon>
        <taxon>Ascomycota</taxon>
        <taxon>Pezizomycotina</taxon>
        <taxon>Eurotiomycetes</taxon>
        <taxon>Chaetothyriomycetidae</taxon>
        <taxon>Chaetothyriales</taxon>
        <taxon>Herpotrichiellaceae</taxon>
        <taxon>Fonsecaea</taxon>
    </lineage>
</organism>
<protein>
    <recommendedName>
        <fullName evidence="7">Major facilitator superfamily (MFS) profile domain-containing protein</fullName>
    </recommendedName>
</protein>
<dbReference type="EMBL" id="LVKK01000073">
    <property type="protein sequence ID" value="OAG37333.1"/>
    <property type="molecule type" value="Genomic_DNA"/>
</dbReference>
<evidence type="ECO:0000256" key="6">
    <source>
        <dbReference type="SAM" id="Phobius"/>
    </source>
</evidence>
<keyword evidence="5 6" id="KW-0472">Membrane</keyword>
<evidence type="ECO:0000256" key="2">
    <source>
        <dbReference type="ARBA" id="ARBA00022448"/>
    </source>
</evidence>
<feature type="transmembrane region" description="Helical" evidence="6">
    <location>
        <begin position="192"/>
        <end position="214"/>
    </location>
</feature>
<dbReference type="FunFam" id="1.20.1250.20:FF:000018">
    <property type="entry name" value="MFS transporter permease"/>
    <property type="match status" value="1"/>
</dbReference>
<feature type="transmembrane region" description="Helical" evidence="6">
    <location>
        <begin position="124"/>
        <end position="147"/>
    </location>
</feature>
<dbReference type="PANTHER" id="PTHR43791:SF3">
    <property type="entry name" value="MAJOR FACILITATOR SUPERFAMILY (MFS) PROFILE DOMAIN-CONTAINING PROTEIN"/>
    <property type="match status" value="1"/>
</dbReference>
<feature type="transmembrane region" description="Helical" evidence="6">
    <location>
        <begin position="353"/>
        <end position="374"/>
    </location>
</feature>
<dbReference type="AlphaFoldDB" id="A0A177EZ45"/>
<feature type="transmembrane region" description="Helical" evidence="6">
    <location>
        <begin position="386"/>
        <end position="406"/>
    </location>
</feature>
<dbReference type="PANTHER" id="PTHR43791">
    <property type="entry name" value="PERMEASE-RELATED"/>
    <property type="match status" value="1"/>
</dbReference>